<accession>A0A8H6NDQ9</accession>
<keyword evidence="3" id="KW-1185">Reference proteome</keyword>
<organism evidence="2 3">
    <name type="scientific">Colletotrichum plurivorum</name>
    <dbReference type="NCBI Taxonomy" id="2175906"/>
    <lineage>
        <taxon>Eukaryota</taxon>
        <taxon>Fungi</taxon>
        <taxon>Dikarya</taxon>
        <taxon>Ascomycota</taxon>
        <taxon>Pezizomycotina</taxon>
        <taxon>Sordariomycetes</taxon>
        <taxon>Hypocreomycetidae</taxon>
        <taxon>Glomerellales</taxon>
        <taxon>Glomerellaceae</taxon>
        <taxon>Colletotrichum</taxon>
        <taxon>Colletotrichum orchidearum species complex</taxon>
    </lineage>
</organism>
<evidence type="ECO:0000313" key="2">
    <source>
        <dbReference type="EMBL" id="KAF6829757.1"/>
    </source>
</evidence>
<gene>
    <name evidence="2" type="ORF">CPLU01_07715</name>
</gene>
<dbReference type="EMBL" id="WIGO01000103">
    <property type="protein sequence ID" value="KAF6829757.1"/>
    <property type="molecule type" value="Genomic_DNA"/>
</dbReference>
<dbReference type="Proteomes" id="UP000654918">
    <property type="component" value="Unassembled WGS sequence"/>
</dbReference>
<comment type="caution">
    <text evidence="2">The sequence shown here is derived from an EMBL/GenBank/DDBJ whole genome shotgun (WGS) entry which is preliminary data.</text>
</comment>
<proteinExistence type="predicted"/>
<reference evidence="2" key="1">
    <citation type="journal article" date="2020" name="Phytopathology">
        <title>Genome Sequence Resources of Colletotrichum truncatum, C. plurivorum, C. musicola, and C. sojae: Four Species Pathogenic to Soybean (Glycine max).</title>
        <authorList>
            <person name="Rogerio F."/>
            <person name="Boufleur T.R."/>
            <person name="Ciampi-Guillardi M."/>
            <person name="Sukno S.A."/>
            <person name="Thon M.R."/>
            <person name="Massola Junior N.S."/>
            <person name="Baroncelli R."/>
        </authorList>
    </citation>
    <scope>NUCLEOTIDE SEQUENCE</scope>
    <source>
        <strain evidence="2">LFN00145</strain>
    </source>
</reference>
<name>A0A8H6NDQ9_9PEZI</name>
<sequence>MTPSLLSIGGEGPAPTSREQKHYPDWNGCVDRALAECPVGVPGLDDDRFGLVFGDPTEARGSRAPSSAEASLDCSGTWKPDELLV</sequence>
<evidence type="ECO:0000256" key="1">
    <source>
        <dbReference type="SAM" id="MobiDB-lite"/>
    </source>
</evidence>
<feature type="region of interest" description="Disordered" evidence="1">
    <location>
        <begin position="1"/>
        <end position="23"/>
    </location>
</feature>
<dbReference type="AlphaFoldDB" id="A0A8H6NDQ9"/>
<protein>
    <submittedName>
        <fullName evidence="2">Uncharacterized protein</fullName>
    </submittedName>
</protein>
<evidence type="ECO:0000313" key="3">
    <source>
        <dbReference type="Proteomes" id="UP000654918"/>
    </source>
</evidence>